<name>A0A640KD64_LEITA</name>
<accession>A0A640KD64</accession>
<dbReference type="EMBL" id="BLBS01000019">
    <property type="protein sequence ID" value="GET87238.1"/>
    <property type="molecule type" value="Genomic_DNA"/>
</dbReference>
<evidence type="ECO:0000313" key="1">
    <source>
        <dbReference type="EMBL" id="GET87238.1"/>
    </source>
</evidence>
<sequence>MLAEMSSTVGQTVTHDKVEPIPGHVETVAEADATEIPLGDAARRRPRPVAVSMNSLYRYQVQERPRVVHRSKDNALRYCIWPAKSTRSGQGQEHQSEKDVTSHVLQEPECLLCMLVSPCRYPFPPPRLSWLLRRWSVVPSAPAPTHPLIISYPLLTHPKFTSHVPPFFIYFVLGRRTA</sequence>
<reference evidence="1" key="1">
    <citation type="submission" date="2019-11" db="EMBL/GenBank/DDBJ databases">
        <title>Leishmania tarentolae CDS.</title>
        <authorList>
            <person name="Goto Y."/>
            <person name="Yamagishi J."/>
        </authorList>
    </citation>
    <scope>NUCLEOTIDE SEQUENCE [LARGE SCALE GENOMIC DNA]</scope>
    <source>
        <strain evidence="1">Parrot Tar II</strain>
    </source>
</reference>
<gene>
    <name evidence="1" type="ORF">LtaPh_1504900</name>
</gene>
<proteinExistence type="predicted"/>
<keyword evidence="2" id="KW-1185">Reference proteome</keyword>
<comment type="caution">
    <text evidence="1">The sequence shown here is derived from an EMBL/GenBank/DDBJ whole genome shotgun (WGS) entry which is preliminary data.</text>
</comment>
<dbReference type="AlphaFoldDB" id="A0A640KD64"/>
<dbReference type="Proteomes" id="UP000419144">
    <property type="component" value="Unassembled WGS sequence"/>
</dbReference>
<evidence type="ECO:0000313" key="2">
    <source>
        <dbReference type="Proteomes" id="UP000419144"/>
    </source>
</evidence>
<organism evidence="1 2">
    <name type="scientific">Leishmania tarentolae</name>
    <name type="common">Sauroleishmania tarentolae</name>
    <dbReference type="NCBI Taxonomy" id="5689"/>
    <lineage>
        <taxon>Eukaryota</taxon>
        <taxon>Discoba</taxon>
        <taxon>Euglenozoa</taxon>
        <taxon>Kinetoplastea</taxon>
        <taxon>Metakinetoplastina</taxon>
        <taxon>Trypanosomatida</taxon>
        <taxon>Trypanosomatidae</taxon>
        <taxon>Leishmaniinae</taxon>
        <taxon>Leishmania</taxon>
        <taxon>lizard Leishmania</taxon>
    </lineage>
</organism>
<protein>
    <submittedName>
        <fullName evidence="1">Ecotin, putative</fullName>
    </submittedName>
</protein>
<dbReference type="VEuPathDB" id="TriTrypDB:LtaPh_1504900"/>